<organism evidence="4 5">
    <name type="scientific">Pelovirga terrestris</name>
    <dbReference type="NCBI Taxonomy" id="2771352"/>
    <lineage>
        <taxon>Bacteria</taxon>
        <taxon>Pseudomonadati</taxon>
        <taxon>Thermodesulfobacteriota</taxon>
        <taxon>Desulfuromonadia</taxon>
        <taxon>Geobacterales</taxon>
        <taxon>Geobacteraceae</taxon>
        <taxon>Pelovirga</taxon>
    </lineage>
</organism>
<comment type="caution">
    <text evidence="4">The sequence shown here is derived from an EMBL/GenBank/DDBJ whole genome shotgun (WGS) entry which is preliminary data.</text>
</comment>
<sequence>MRNLQPGDRPELEKILIGCNAFTSAEVACALELLDNVLTDPDQQDYEVIIAEAQSRVAGYVLFGAVPLTQGNYDLYWIATDPELHGKGFGRQLMEETERRLRARGARMLCLETSSQEFYQRTRHFYVQGGYQEEARIRDFYRPGDDRITYVKRFFDSR</sequence>
<dbReference type="Gene3D" id="3.40.630.30">
    <property type="match status" value="1"/>
</dbReference>
<accession>A0A8J6QWN9</accession>
<dbReference type="EMBL" id="JACWUN010000001">
    <property type="protein sequence ID" value="MBD1399252.1"/>
    <property type="molecule type" value="Genomic_DNA"/>
</dbReference>
<evidence type="ECO:0000256" key="2">
    <source>
        <dbReference type="ARBA" id="ARBA00023315"/>
    </source>
</evidence>
<reference evidence="4" key="1">
    <citation type="submission" date="2020-09" db="EMBL/GenBank/DDBJ databases">
        <title>Pelobacter alkaliphilus sp. nov., a novel anaerobic arsenate-reducing bacterium from terrestrial mud volcano.</title>
        <authorList>
            <person name="Khomyakova M.A."/>
            <person name="Merkel A.Y."/>
            <person name="Slobodkin A.I."/>
        </authorList>
    </citation>
    <scope>NUCLEOTIDE SEQUENCE</scope>
    <source>
        <strain evidence="4">M08fum</strain>
    </source>
</reference>
<proteinExistence type="predicted"/>
<dbReference type="SUPFAM" id="SSF55729">
    <property type="entry name" value="Acyl-CoA N-acyltransferases (Nat)"/>
    <property type="match status" value="1"/>
</dbReference>
<name>A0A8J6QWN9_9BACT</name>
<dbReference type="CDD" id="cd04301">
    <property type="entry name" value="NAT_SF"/>
    <property type="match status" value="1"/>
</dbReference>
<dbReference type="GO" id="GO:0016747">
    <property type="term" value="F:acyltransferase activity, transferring groups other than amino-acyl groups"/>
    <property type="evidence" value="ECO:0007669"/>
    <property type="project" value="InterPro"/>
</dbReference>
<evidence type="ECO:0000256" key="1">
    <source>
        <dbReference type="ARBA" id="ARBA00022679"/>
    </source>
</evidence>
<dbReference type="InterPro" id="IPR050832">
    <property type="entry name" value="Bact_Acetyltransf"/>
</dbReference>
<keyword evidence="2" id="KW-0012">Acyltransferase</keyword>
<keyword evidence="1" id="KW-0808">Transferase</keyword>
<protein>
    <submittedName>
        <fullName evidence="4">GNAT family N-acetyltransferase</fullName>
    </submittedName>
</protein>
<dbReference type="PROSITE" id="PS51186">
    <property type="entry name" value="GNAT"/>
    <property type="match status" value="1"/>
</dbReference>
<keyword evidence="5" id="KW-1185">Reference proteome</keyword>
<dbReference type="Pfam" id="PF00583">
    <property type="entry name" value="Acetyltransf_1"/>
    <property type="match status" value="1"/>
</dbReference>
<dbReference type="InterPro" id="IPR000182">
    <property type="entry name" value="GNAT_dom"/>
</dbReference>
<feature type="domain" description="N-acetyltransferase" evidence="3">
    <location>
        <begin position="1"/>
        <end position="157"/>
    </location>
</feature>
<evidence type="ECO:0000313" key="4">
    <source>
        <dbReference type="EMBL" id="MBD1399252.1"/>
    </source>
</evidence>
<evidence type="ECO:0000313" key="5">
    <source>
        <dbReference type="Proteomes" id="UP000632828"/>
    </source>
</evidence>
<dbReference type="PANTHER" id="PTHR43877">
    <property type="entry name" value="AMINOALKYLPHOSPHONATE N-ACETYLTRANSFERASE-RELATED-RELATED"/>
    <property type="match status" value="1"/>
</dbReference>
<dbReference type="Proteomes" id="UP000632828">
    <property type="component" value="Unassembled WGS sequence"/>
</dbReference>
<dbReference type="RefSeq" id="WP_191153524.1">
    <property type="nucleotide sequence ID" value="NZ_JACWUN010000001.1"/>
</dbReference>
<dbReference type="InterPro" id="IPR016181">
    <property type="entry name" value="Acyl_CoA_acyltransferase"/>
</dbReference>
<evidence type="ECO:0000259" key="3">
    <source>
        <dbReference type="PROSITE" id="PS51186"/>
    </source>
</evidence>
<dbReference type="AlphaFoldDB" id="A0A8J6QWN9"/>
<gene>
    <name evidence="4" type="ORF">ICT70_01045</name>
</gene>